<organism evidence="1">
    <name type="scientific">Aspergillus niger</name>
    <dbReference type="NCBI Taxonomy" id="5061"/>
    <lineage>
        <taxon>Eukaryota</taxon>
        <taxon>Fungi</taxon>
        <taxon>Dikarya</taxon>
        <taxon>Ascomycota</taxon>
        <taxon>Pezizomycotina</taxon>
        <taxon>Eurotiomycetes</taxon>
        <taxon>Eurotiomycetidae</taxon>
        <taxon>Eurotiales</taxon>
        <taxon>Aspergillaceae</taxon>
        <taxon>Aspergillus</taxon>
        <taxon>Aspergillus subgen. Circumdati</taxon>
    </lineage>
</organism>
<sequence length="93" mass="10416">MDNGMWELECSLWLDGRVSISNSSKLELLRLSLKISRNGAGVQRMSTEQHLKTRANLLQCSIRPVTYCERGIPSISKALADKGIHHALLAKRL</sequence>
<evidence type="ECO:0000313" key="1">
    <source>
        <dbReference type="RefSeq" id="XP_059600701.1"/>
    </source>
</evidence>
<accession>A0AAJ8BQF8</accession>
<dbReference type="GeneID" id="84591048"/>
<dbReference type="AlphaFoldDB" id="A0AAJ8BQF8"/>
<protein>
    <submittedName>
        <fullName evidence="1">Uncharacterized protein</fullName>
    </submittedName>
</protein>
<name>A0AAJ8BQF8_ASPNG</name>
<dbReference type="VEuPathDB" id="FungiDB:An04g09320"/>
<gene>
    <name evidence="1" type="ORF">An04g09320</name>
</gene>
<dbReference type="KEGG" id="ang:An04g09320"/>
<dbReference type="RefSeq" id="XP_059600701.1">
    <property type="nucleotide sequence ID" value="XM_059747763.1"/>
</dbReference>
<reference evidence="1" key="2">
    <citation type="submission" date="2025-08" db="UniProtKB">
        <authorList>
            <consortium name="RefSeq"/>
        </authorList>
    </citation>
    <scope>IDENTIFICATION</scope>
</reference>
<proteinExistence type="predicted"/>
<reference evidence="1" key="1">
    <citation type="submission" date="2025-02" db="EMBL/GenBank/DDBJ databases">
        <authorList>
            <consortium name="NCBI Genome Project"/>
        </authorList>
    </citation>
    <scope>NUCLEOTIDE SEQUENCE</scope>
</reference>